<comment type="caution">
    <text evidence="2">The sequence shown here is derived from an EMBL/GenBank/DDBJ whole genome shotgun (WGS) entry which is preliminary data.</text>
</comment>
<protein>
    <recommendedName>
        <fullName evidence="4">Lipoprotein</fullName>
    </recommendedName>
</protein>
<dbReference type="EMBL" id="JAADYS010000544">
    <property type="protein sequence ID" value="KAF4468909.1"/>
    <property type="molecule type" value="Genomic_DNA"/>
</dbReference>
<keyword evidence="3" id="KW-1185">Reference proteome</keyword>
<name>A0A8H4LK53_9HYPO</name>
<dbReference type="AlphaFoldDB" id="A0A8H4LK53"/>
<gene>
    <name evidence="2" type="ORF">FALBO_4198</name>
</gene>
<dbReference type="Proteomes" id="UP000554235">
    <property type="component" value="Unassembled WGS sequence"/>
</dbReference>
<evidence type="ECO:0000313" key="3">
    <source>
        <dbReference type="Proteomes" id="UP000554235"/>
    </source>
</evidence>
<reference evidence="2 3" key="1">
    <citation type="submission" date="2020-01" db="EMBL/GenBank/DDBJ databases">
        <title>Identification and distribution of gene clusters putatively required for synthesis of sphingolipid metabolism inhibitors in phylogenetically diverse species of the filamentous fungus Fusarium.</title>
        <authorList>
            <person name="Kim H.-S."/>
            <person name="Busman M."/>
            <person name="Brown D.W."/>
            <person name="Divon H."/>
            <person name="Uhlig S."/>
            <person name="Proctor R.H."/>
        </authorList>
    </citation>
    <scope>NUCLEOTIDE SEQUENCE [LARGE SCALE GENOMIC DNA]</scope>
    <source>
        <strain evidence="2 3">NRRL 20459</strain>
    </source>
</reference>
<dbReference type="PROSITE" id="PS51257">
    <property type="entry name" value="PROKAR_LIPOPROTEIN"/>
    <property type="match status" value="1"/>
</dbReference>
<evidence type="ECO:0008006" key="4">
    <source>
        <dbReference type="Google" id="ProtNLM"/>
    </source>
</evidence>
<sequence>MRLTHWLLCFLTVAPLAVFAGCFHKGEKWDSERIDLRHQALKGIASQCEAWGNRDWKQQEAKSACFNIGRNTRVNLRLTRTGMDAFVSQAMCRSELSQWVTDCRRGGRSHRGSLYFESKADCNKAKPLADLI</sequence>
<proteinExistence type="predicted"/>
<accession>A0A8H4LK53</accession>
<keyword evidence="1" id="KW-0732">Signal</keyword>
<evidence type="ECO:0000313" key="2">
    <source>
        <dbReference type="EMBL" id="KAF4468909.1"/>
    </source>
</evidence>
<feature type="chain" id="PRO_5034203767" description="Lipoprotein" evidence="1">
    <location>
        <begin position="20"/>
        <end position="132"/>
    </location>
</feature>
<evidence type="ECO:0000256" key="1">
    <source>
        <dbReference type="SAM" id="SignalP"/>
    </source>
</evidence>
<feature type="signal peptide" evidence="1">
    <location>
        <begin position="1"/>
        <end position="19"/>
    </location>
</feature>
<organism evidence="2 3">
    <name type="scientific">Fusarium albosuccineum</name>
    <dbReference type="NCBI Taxonomy" id="1237068"/>
    <lineage>
        <taxon>Eukaryota</taxon>
        <taxon>Fungi</taxon>
        <taxon>Dikarya</taxon>
        <taxon>Ascomycota</taxon>
        <taxon>Pezizomycotina</taxon>
        <taxon>Sordariomycetes</taxon>
        <taxon>Hypocreomycetidae</taxon>
        <taxon>Hypocreales</taxon>
        <taxon>Nectriaceae</taxon>
        <taxon>Fusarium</taxon>
        <taxon>Fusarium decemcellulare species complex</taxon>
    </lineage>
</organism>